<name>A0ABR7G2Y6_9FIRM</name>
<keyword evidence="1" id="KW-0812">Transmembrane</keyword>
<dbReference type="Pfam" id="PF08308">
    <property type="entry name" value="PEGA"/>
    <property type="match status" value="1"/>
</dbReference>
<protein>
    <submittedName>
        <fullName evidence="3">PEGA domain-containing protein</fullName>
    </submittedName>
</protein>
<feature type="domain" description="PEGA" evidence="2">
    <location>
        <begin position="374"/>
        <end position="421"/>
    </location>
</feature>
<dbReference type="InterPro" id="IPR013229">
    <property type="entry name" value="PEGA"/>
</dbReference>
<reference evidence="3 4" key="1">
    <citation type="submission" date="2020-08" db="EMBL/GenBank/DDBJ databases">
        <title>Genome public.</title>
        <authorList>
            <person name="Liu C."/>
            <person name="Sun Q."/>
        </authorList>
    </citation>
    <scope>NUCLEOTIDE SEQUENCE [LARGE SCALE GENOMIC DNA]</scope>
    <source>
        <strain evidence="3 4">NSJ-43</strain>
    </source>
</reference>
<keyword evidence="1" id="KW-1133">Transmembrane helix</keyword>
<keyword evidence="1" id="KW-0472">Membrane</keyword>
<comment type="caution">
    <text evidence="3">The sequence shown here is derived from an EMBL/GenBank/DDBJ whole genome shotgun (WGS) entry which is preliminary data.</text>
</comment>
<proteinExistence type="predicted"/>
<feature type="transmembrane region" description="Helical" evidence="1">
    <location>
        <begin position="9"/>
        <end position="28"/>
    </location>
</feature>
<dbReference type="PROSITE" id="PS51257">
    <property type="entry name" value="PROKAR_LIPOPROTEIN"/>
    <property type="match status" value="1"/>
</dbReference>
<dbReference type="Proteomes" id="UP000628463">
    <property type="component" value="Unassembled WGS sequence"/>
</dbReference>
<evidence type="ECO:0000313" key="4">
    <source>
        <dbReference type="Proteomes" id="UP000628463"/>
    </source>
</evidence>
<dbReference type="EMBL" id="JACOPD010000007">
    <property type="protein sequence ID" value="MBC5681378.1"/>
    <property type="molecule type" value="Genomic_DNA"/>
</dbReference>
<dbReference type="RefSeq" id="WP_186837153.1">
    <property type="nucleotide sequence ID" value="NZ_JACOPD010000007.1"/>
</dbReference>
<gene>
    <name evidence="3" type="ORF">H8S01_10445</name>
</gene>
<evidence type="ECO:0000313" key="3">
    <source>
        <dbReference type="EMBL" id="MBC5681378.1"/>
    </source>
</evidence>
<accession>A0ABR7G2Y6</accession>
<evidence type="ECO:0000256" key="1">
    <source>
        <dbReference type="SAM" id="Phobius"/>
    </source>
</evidence>
<evidence type="ECO:0000259" key="2">
    <source>
        <dbReference type="Pfam" id="PF08308"/>
    </source>
</evidence>
<sequence>MNKNVFFNIIYKAVSVMMIVVISVSGLVGCGSKKTSSVIPGSSILPAPTKSITDAPVNAKTNEITIEGVLSSLDKDAKKMRFVENSSGIEYEVPYTGGTDIQTKYGTKIAPSNMKPGEIYEVTCDKKGTALTIYGAKDAWERTGITGLDFDESTRKITIGSTNLVYAQKSVILSDNEKISISQIVKQDTVILRGVDSTVYSIVVDVGHGYIKFTGVSAFEGGYASIGKSQLVGVTDNMLVTAATGTYDLELDAGTMSGKKTVTVEKNKETTVDFSEYKLPVDEQGAVNFKVTPSNAVMTIDGEEVDYTEPVMLKFGSHVLTLAANYYEAYTETFTVSSAYSTKVIDMTSKSASTKSSSSSTTAASTSGYKVNVTAPAGAALYVDSVYVGIVPCSFEKKSGTKTITLTQNGYNTISYSISIANSSGDLNYAFPDMTKKE</sequence>
<organism evidence="3 4">
    <name type="scientific">Lachnospira hominis</name>
    <name type="common">ex Liu et al. 2021</name>
    <dbReference type="NCBI Taxonomy" id="2763051"/>
    <lineage>
        <taxon>Bacteria</taxon>
        <taxon>Bacillati</taxon>
        <taxon>Bacillota</taxon>
        <taxon>Clostridia</taxon>
        <taxon>Lachnospirales</taxon>
        <taxon>Lachnospiraceae</taxon>
        <taxon>Lachnospira</taxon>
    </lineage>
</organism>
<keyword evidence="4" id="KW-1185">Reference proteome</keyword>